<evidence type="ECO:0000313" key="3">
    <source>
        <dbReference type="Proteomes" id="UP001431693"/>
    </source>
</evidence>
<organism evidence="2 3">
    <name type="scientific">Kribbibacterium absianum</name>
    <dbReference type="NCBI Taxonomy" id="3044210"/>
    <lineage>
        <taxon>Bacteria</taxon>
        <taxon>Bacillati</taxon>
        <taxon>Actinomycetota</taxon>
        <taxon>Coriobacteriia</taxon>
        <taxon>Coriobacteriales</taxon>
        <taxon>Kribbibacteriaceae</taxon>
        <taxon>Kribbibacterium</taxon>
    </lineage>
</organism>
<dbReference type="Proteomes" id="UP001431693">
    <property type="component" value="Unassembled WGS sequence"/>
</dbReference>
<keyword evidence="1" id="KW-0175">Coiled coil</keyword>
<gene>
    <name evidence="2" type="ORF">QJ043_00400</name>
</gene>
<name>A0ABT6ZJ53_9ACTN</name>
<evidence type="ECO:0000256" key="1">
    <source>
        <dbReference type="SAM" id="Coils"/>
    </source>
</evidence>
<comment type="caution">
    <text evidence="2">The sequence shown here is derived from an EMBL/GenBank/DDBJ whole genome shotgun (WGS) entry which is preliminary data.</text>
</comment>
<feature type="coiled-coil region" evidence="1">
    <location>
        <begin position="91"/>
        <end position="118"/>
    </location>
</feature>
<feature type="coiled-coil region" evidence="1">
    <location>
        <begin position="210"/>
        <end position="237"/>
    </location>
</feature>
<accession>A0ABT6ZJ53</accession>
<dbReference type="EMBL" id="JASJEX010000001">
    <property type="protein sequence ID" value="MDJ1128548.1"/>
    <property type="molecule type" value="Genomic_DNA"/>
</dbReference>
<sequence>MHEPEWRPLHREPPVDHEPVELVAPLPLGWSLPRAVPLVPRAARELLKVEVPDTVKPLDEAPEEPDEPDPLLGAVEDWYRDSREGRLRTSVAELQATIERERLLRRDAEERLAQADRLVEQQVAIRVAEEIGRYQQESLEELQDAVRRARTKERNALLGTARAAEAAQRDLGAQVRHLQEANRVLEQRVAELSAPHDALERERRARELTEAAWARQLSDAENRARRLQAELDAVRSQPRDVDLGPVEGPLDAIRTIPTSLREEVDLFAMLQDRVEFLPSALLSADKYHGPDLDRYWAGLLAMHDHLWPLKFLEEDVQISRDFKERSGFEYAANESPETLAIEECRRARTFRYNGEDVLMTNHVKIGNPSRYADGALRVYFLFDAERRKLVVGHIGKHLPTKGWLRST</sequence>
<dbReference type="RefSeq" id="WP_283712192.1">
    <property type="nucleotide sequence ID" value="NZ_JASJEW010000001.1"/>
</dbReference>
<keyword evidence="3" id="KW-1185">Reference proteome</keyword>
<protein>
    <submittedName>
        <fullName evidence="2">Uncharacterized protein</fullName>
    </submittedName>
</protein>
<reference evidence="2" key="1">
    <citation type="submission" date="2023-05" db="EMBL/GenBank/DDBJ databases">
        <title>[olsenella] sp. nov., isolated from a pig farm feces dump.</title>
        <authorList>
            <person name="Chang Y.-H."/>
        </authorList>
    </citation>
    <scope>NUCLEOTIDE SEQUENCE</scope>
    <source>
        <strain evidence="2">YH-ols2217</strain>
    </source>
</reference>
<evidence type="ECO:0000313" key="2">
    <source>
        <dbReference type="EMBL" id="MDJ1128548.1"/>
    </source>
</evidence>
<proteinExistence type="predicted"/>